<evidence type="ECO:0000259" key="1">
    <source>
        <dbReference type="Pfam" id="PF13590"/>
    </source>
</evidence>
<organism evidence="2 3">
    <name type="scientific">Alterisphingorhabdus coralli</name>
    <dbReference type="NCBI Taxonomy" id="3071408"/>
    <lineage>
        <taxon>Bacteria</taxon>
        <taxon>Pseudomonadati</taxon>
        <taxon>Pseudomonadota</taxon>
        <taxon>Alphaproteobacteria</taxon>
        <taxon>Sphingomonadales</taxon>
        <taxon>Sphingomonadaceae</taxon>
        <taxon>Alterisphingorhabdus (ex Yan et al. 2024)</taxon>
    </lineage>
</organism>
<evidence type="ECO:0000313" key="2">
    <source>
        <dbReference type="EMBL" id="WOE75772.1"/>
    </source>
</evidence>
<dbReference type="PROSITE" id="PS51257">
    <property type="entry name" value="PROKAR_LIPOPROTEIN"/>
    <property type="match status" value="1"/>
</dbReference>
<accession>A0AA97F9K4</accession>
<gene>
    <name evidence="2" type="ORF">RB602_03395</name>
</gene>
<dbReference type="Proteomes" id="UP001302429">
    <property type="component" value="Chromosome"/>
</dbReference>
<feature type="domain" description="DUF4136" evidence="1">
    <location>
        <begin position="60"/>
        <end position="200"/>
    </location>
</feature>
<dbReference type="AlphaFoldDB" id="A0AA97F9K4"/>
<evidence type="ECO:0000313" key="3">
    <source>
        <dbReference type="Proteomes" id="UP001302429"/>
    </source>
</evidence>
<dbReference type="Pfam" id="PF13590">
    <property type="entry name" value="DUF4136"/>
    <property type="match status" value="1"/>
</dbReference>
<protein>
    <recommendedName>
        <fullName evidence="1">DUF4136 domain-containing protein</fullName>
    </recommendedName>
</protein>
<keyword evidence="3" id="KW-1185">Reference proteome</keyword>
<dbReference type="EMBL" id="CP136594">
    <property type="protein sequence ID" value="WOE75772.1"/>
    <property type="molecule type" value="Genomic_DNA"/>
</dbReference>
<dbReference type="RefSeq" id="WP_317082955.1">
    <property type="nucleotide sequence ID" value="NZ_CP136594.1"/>
</dbReference>
<name>A0AA97F9K4_9SPHN</name>
<sequence>MLKSLSARSIALLLALCGALVVSGCTTPVGPVEVRRFHVMDQTPAATSGSIAVVPADGFDGNSLEFRAYAAAIARELSGLGYTVVDAGSSPDQLATLAYESQTRRTGNARSPVNVGVGGGGGSFGGRGGGFGGLGVGFNLGGGSSERIFTRMEVIIQRAADDVRLWEGQAISEAKPGSPEAEPQLGAAKIAAALFTGFPGESGATIEVD</sequence>
<dbReference type="KEGG" id="acoa:RB602_03395"/>
<reference evidence="2 3" key="1">
    <citation type="submission" date="2023-10" db="EMBL/GenBank/DDBJ databases">
        <title>Complete genome sequence of a Sphingomonadaceae bacterium.</title>
        <authorList>
            <person name="Yan C."/>
        </authorList>
    </citation>
    <scope>NUCLEOTIDE SEQUENCE [LARGE SCALE GENOMIC DNA]</scope>
    <source>
        <strain evidence="2 3">SCSIO 66989</strain>
    </source>
</reference>
<dbReference type="InterPro" id="IPR025411">
    <property type="entry name" value="DUF4136"/>
</dbReference>
<proteinExistence type="predicted"/>